<keyword evidence="6" id="KW-1185">Reference proteome</keyword>
<dbReference type="PROSITE" id="PS51186">
    <property type="entry name" value="GNAT"/>
    <property type="match status" value="1"/>
</dbReference>
<protein>
    <submittedName>
        <fullName evidence="4">Acetyltransferase</fullName>
    </submittedName>
</protein>
<evidence type="ECO:0000256" key="2">
    <source>
        <dbReference type="ARBA" id="ARBA00023315"/>
    </source>
</evidence>
<reference evidence="4 6" key="1">
    <citation type="submission" date="2014-08" db="EMBL/GenBank/DDBJ databases">
        <title>Complete genome sequence of Corynebacterium flavescens OJ8(T)(=DSM 20296(T)), isolated from cheese.</title>
        <authorList>
            <person name="Ruckert C."/>
            <person name="Albersmeier A."/>
            <person name="Winkler A."/>
            <person name="Kalinowski J."/>
        </authorList>
    </citation>
    <scope>NUCLEOTIDE SEQUENCE [LARGE SCALE GENOMIC DNA]</scope>
    <source>
        <strain evidence="4 6">OJ8</strain>
    </source>
</reference>
<dbReference type="EMBL" id="BJNB01000053">
    <property type="protein sequence ID" value="GEB98798.1"/>
    <property type="molecule type" value="Genomic_DNA"/>
</dbReference>
<evidence type="ECO:0000313" key="7">
    <source>
        <dbReference type="Proteomes" id="UP000315353"/>
    </source>
</evidence>
<dbReference type="EMBL" id="CP009246">
    <property type="protein sequence ID" value="APT85775.1"/>
    <property type="molecule type" value="Genomic_DNA"/>
</dbReference>
<keyword evidence="1 4" id="KW-0808">Transferase</keyword>
<organism evidence="4 6">
    <name type="scientific">Corynebacterium flavescens</name>
    <dbReference type="NCBI Taxonomy" id="28028"/>
    <lineage>
        <taxon>Bacteria</taxon>
        <taxon>Bacillati</taxon>
        <taxon>Actinomycetota</taxon>
        <taxon>Actinomycetes</taxon>
        <taxon>Mycobacteriales</taxon>
        <taxon>Corynebacteriaceae</taxon>
        <taxon>Corynebacterium</taxon>
    </lineage>
</organism>
<dbReference type="GeneID" id="82879145"/>
<keyword evidence="2" id="KW-0012">Acyltransferase</keyword>
<dbReference type="InterPro" id="IPR000182">
    <property type="entry name" value="GNAT_dom"/>
</dbReference>
<sequence length="161" mass="17883">MDFTLLPTAETDRTYLARLNFLTDVFGQEDKEVSPGFDEDYDYYVRDWEPQDGGFIAWEGNIPAGGVWLNWGNEDRHGFGYVSADIPELALAVEPRYRGQGVGTRLLAAAAELAQKLGCPGVSLSVNTDNERAHRLYLHLGFQPVSSSEDHIVFFLPGPTS</sequence>
<dbReference type="CDD" id="cd04301">
    <property type="entry name" value="NAT_SF"/>
    <property type="match status" value="1"/>
</dbReference>
<evidence type="ECO:0000313" key="6">
    <source>
        <dbReference type="Proteomes" id="UP000185479"/>
    </source>
</evidence>
<accession>A0A1L7CIY2</accession>
<dbReference type="SUPFAM" id="SSF55729">
    <property type="entry name" value="Acyl-CoA N-acyltransferases (Nat)"/>
    <property type="match status" value="1"/>
</dbReference>
<evidence type="ECO:0000259" key="3">
    <source>
        <dbReference type="PROSITE" id="PS51186"/>
    </source>
</evidence>
<dbReference type="STRING" id="28028.CFLV_00135"/>
<dbReference type="InterPro" id="IPR016181">
    <property type="entry name" value="Acyl_CoA_acyltransferase"/>
</dbReference>
<dbReference type="Proteomes" id="UP000315353">
    <property type="component" value="Unassembled WGS sequence"/>
</dbReference>
<dbReference type="PANTHER" id="PTHR43877:SF2">
    <property type="entry name" value="AMINOALKYLPHOSPHONATE N-ACETYLTRANSFERASE-RELATED"/>
    <property type="match status" value="1"/>
</dbReference>
<evidence type="ECO:0000313" key="5">
    <source>
        <dbReference type="EMBL" id="GEB98798.1"/>
    </source>
</evidence>
<evidence type="ECO:0000313" key="4">
    <source>
        <dbReference type="EMBL" id="APT85775.1"/>
    </source>
</evidence>
<dbReference type="InterPro" id="IPR050832">
    <property type="entry name" value="Bact_Acetyltransf"/>
</dbReference>
<evidence type="ECO:0000256" key="1">
    <source>
        <dbReference type="ARBA" id="ARBA00022679"/>
    </source>
</evidence>
<dbReference type="RefSeq" id="WP_084559085.1">
    <property type="nucleotide sequence ID" value="NZ_BJNB01000053.1"/>
</dbReference>
<proteinExistence type="predicted"/>
<dbReference type="KEGG" id="cfc:CFLV_00135"/>
<name>A0A1L7CIY2_CORFL</name>
<dbReference type="Proteomes" id="UP000185479">
    <property type="component" value="Chromosome"/>
</dbReference>
<dbReference type="PANTHER" id="PTHR43877">
    <property type="entry name" value="AMINOALKYLPHOSPHONATE N-ACETYLTRANSFERASE-RELATED-RELATED"/>
    <property type="match status" value="1"/>
</dbReference>
<dbReference type="Gene3D" id="3.40.630.30">
    <property type="match status" value="1"/>
</dbReference>
<feature type="domain" description="N-acetyltransferase" evidence="3">
    <location>
        <begin position="1"/>
        <end position="159"/>
    </location>
</feature>
<dbReference type="Pfam" id="PF00583">
    <property type="entry name" value="Acetyltransf_1"/>
    <property type="match status" value="1"/>
</dbReference>
<dbReference type="GO" id="GO:0016747">
    <property type="term" value="F:acyltransferase activity, transferring groups other than amino-acyl groups"/>
    <property type="evidence" value="ECO:0007669"/>
    <property type="project" value="InterPro"/>
</dbReference>
<gene>
    <name evidence="5" type="ORF">CFL01nite_22930</name>
    <name evidence="4" type="ORF">CFLV_00135</name>
</gene>
<reference evidence="5 7" key="2">
    <citation type="submission" date="2019-06" db="EMBL/GenBank/DDBJ databases">
        <title>Whole genome shotgun sequence of Corynebacterium flavescens NBRC 14136.</title>
        <authorList>
            <person name="Hosoyama A."/>
            <person name="Uohara A."/>
            <person name="Ohji S."/>
            <person name="Ichikawa N."/>
        </authorList>
    </citation>
    <scope>NUCLEOTIDE SEQUENCE [LARGE SCALE GENOMIC DNA]</scope>
    <source>
        <strain evidence="5 7">NBRC 14136</strain>
    </source>
</reference>
<dbReference type="AlphaFoldDB" id="A0A1L7CIY2"/>
<dbReference type="OrthoDB" id="4553064at2"/>